<accession>A0A1V0SII4</accession>
<proteinExistence type="predicted"/>
<dbReference type="PROSITE" id="PS50234">
    <property type="entry name" value="VWFA"/>
    <property type="match status" value="1"/>
</dbReference>
<dbReference type="Pfam" id="PF00092">
    <property type="entry name" value="VWA"/>
    <property type="match status" value="1"/>
</dbReference>
<gene>
    <name evidence="2" type="ORF">Klosneuvirus_1_386</name>
</gene>
<organism evidence="2">
    <name type="scientific">Klosneuvirus KNV1</name>
    <dbReference type="NCBI Taxonomy" id="1977640"/>
    <lineage>
        <taxon>Viruses</taxon>
        <taxon>Varidnaviria</taxon>
        <taxon>Bamfordvirae</taxon>
        <taxon>Nucleocytoviricota</taxon>
        <taxon>Megaviricetes</taxon>
        <taxon>Imitervirales</taxon>
        <taxon>Mimiviridae</taxon>
        <taxon>Klosneuvirinae</taxon>
        <taxon>Klosneuvirus</taxon>
    </lineage>
</organism>
<dbReference type="PANTHER" id="PTHR47824">
    <property type="entry name" value="UBIQUITIN-LIKE DOMAIN-CONTAINING PROTEIN"/>
    <property type="match status" value="1"/>
</dbReference>
<evidence type="ECO:0000313" key="2">
    <source>
        <dbReference type="EMBL" id="ARF11529.1"/>
    </source>
</evidence>
<feature type="domain" description="VWFA" evidence="1">
    <location>
        <begin position="6"/>
        <end position="202"/>
    </location>
</feature>
<dbReference type="Gene3D" id="3.40.50.410">
    <property type="entry name" value="von Willebrand factor, type A domain"/>
    <property type="match status" value="1"/>
</dbReference>
<reference evidence="2" key="1">
    <citation type="journal article" date="2017" name="Science">
        <title>Giant viruses with an expanded complement of translation system components.</title>
        <authorList>
            <person name="Schulz F."/>
            <person name="Yutin N."/>
            <person name="Ivanova N.N."/>
            <person name="Ortega D.R."/>
            <person name="Lee T.K."/>
            <person name="Vierheilig J."/>
            <person name="Daims H."/>
            <person name="Horn M."/>
            <person name="Wagner M."/>
            <person name="Jensen G.J."/>
            <person name="Kyrpides N.C."/>
            <person name="Koonin E.V."/>
            <person name="Woyke T."/>
        </authorList>
    </citation>
    <scope>NUCLEOTIDE SEQUENCE</scope>
    <source>
        <strain evidence="2">KNV1</strain>
    </source>
</reference>
<evidence type="ECO:0000259" key="1">
    <source>
        <dbReference type="PROSITE" id="PS50234"/>
    </source>
</evidence>
<protein>
    <submittedName>
        <fullName evidence="2">von willebrand factor type A domain protein</fullName>
    </submittedName>
</protein>
<dbReference type="SMART" id="SM00327">
    <property type="entry name" value="VWA"/>
    <property type="match status" value="1"/>
</dbReference>
<name>A0A1V0SII4_9VIRU</name>
<dbReference type="InterPro" id="IPR002035">
    <property type="entry name" value="VWF_A"/>
</dbReference>
<dbReference type="EMBL" id="KY684108">
    <property type="protein sequence ID" value="ARF11529.1"/>
    <property type="molecule type" value="Genomic_DNA"/>
</dbReference>
<dbReference type="InterPro" id="IPR036465">
    <property type="entry name" value="vWFA_dom_sf"/>
</dbReference>
<dbReference type="PANTHER" id="PTHR47824:SF3">
    <property type="entry name" value="UBIQUITIN-LIKE DOMAIN-CONTAINING PROTEIN"/>
    <property type="match status" value="1"/>
</dbReference>
<dbReference type="CDD" id="cd00198">
    <property type="entry name" value="vWFA"/>
    <property type="match status" value="1"/>
</dbReference>
<dbReference type="SUPFAM" id="SSF53300">
    <property type="entry name" value="vWA-like"/>
    <property type="match status" value="1"/>
</dbReference>
<sequence length="202" mass="22715">MSIKNDVTICFDTTGSMQRCIAAVRKNVGEIVTKLFNEIPDIHISIVGLGDYCDGPNLMLSVDLCNDVNKIVKFIKEVPNTGGGDMPEAYEYALREVQNFAWRPDAKRSLVMIGDSNPHELGSPENIFKIDWKKEVEKLKDMNVTIYSIQALTGEGGAAYYFYDDMAEMTGGLHLFLYNFEDISNILIDICMGKTDLDKYML</sequence>